<gene>
    <name evidence="4" type="ORF">KFK09_021379</name>
</gene>
<dbReference type="PANTHER" id="PTHR31973:SF195">
    <property type="entry name" value="MUDR FAMILY TRANSPOSASE"/>
    <property type="match status" value="1"/>
</dbReference>
<feature type="region of interest" description="Disordered" evidence="1">
    <location>
        <begin position="1239"/>
        <end position="1289"/>
    </location>
</feature>
<accession>A0A8T3APZ5</accession>
<evidence type="ECO:0000313" key="5">
    <source>
        <dbReference type="Proteomes" id="UP000829196"/>
    </source>
</evidence>
<keyword evidence="5" id="KW-1185">Reference proteome</keyword>
<feature type="domain" description="MULE transposase" evidence="3">
    <location>
        <begin position="462"/>
        <end position="558"/>
    </location>
</feature>
<dbReference type="Pfam" id="PF10551">
    <property type="entry name" value="MULE"/>
    <property type="match status" value="1"/>
</dbReference>
<evidence type="ECO:0000256" key="1">
    <source>
        <dbReference type="SAM" id="MobiDB-lite"/>
    </source>
</evidence>
<dbReference type="Pfam" id="PF10536">
    <property type="entry name" value="PMD"/>
    <property type="match status" value="2"/>
</dbReference>
<dbReference type="PANTHER" id="PTHR31973">
    <property type="entry name" value="POLYPROTEIN, PUTATIVE-RELATED"/>
    <property type="match status" value="1"/>
</dbReference>
<name>A0A8T3APZ5_DENNO</name>
<comment type="caution">
    <text evidence="4">The sequence shown here is derived from an EMBL/GenBank/DDBJ whole genome shotgun (WGS) entry which is preliminary data.</text>
</comment>
<evidence type="ECO:0000259" key="2">
    <source>
        <dbReference type="Pfam" id="PF10536"/>
    </source>
</evidence>
<organism evidence="4 5">
    <name type="scientific">Dendrobium nobile</name>
    <name type="common">Orchid</name>
    <dbReference type="NCBI Taxonomy" id="94219"/>
    <lineage>
        <taxon>Eukaryota</taxon>
        <taxon>Viridiplantae</taxon>
        <taxon>Streptophyta</taxon>
        <taxon>Embryophyta</taxon>
        <taxon>Tracheophyta</taxon>
        <taxon>Spermatophyta</taxon>
        <taxon>Magnoliopsida</taxon>
        <taxon>Liliopsida</taxon>
        <taxon>Asparagales</taxon>
        <taxon>Orchidaceae</taxon>
        <taxon>Epidendroideae</taxon>
        <taxon>Malaxideae</taxon>
        <taxon>Dendrobiinae</taxon>
        <taxon>Dendrobium</taxon>
    </lineage>
</organism>
<proteinExistence type="predicted"/>
<sequence>MSGRGASFILMYGGHLSLDDKYSPTYVGGSYRPLQLSANMNLERLKIRVLKSLKYDTSKYSVNLVCRLPLGNEFIASVVDDDEVCQMVLSHAVGQILLLYVEVKEITTENIAVEQLTAHMHETYTFDGVTEYTPTNPSFMPQNVNHQHRSFCHDIPESSERPSVNVDDGYETMSSGSSDPDPDDYENDSRYHLDEVNVDMNPEIHSMVQRYCFTNVSTTEGITVNNDFVKAYSSTREWDEDVANDRAYVGSQVEEKFSIPIELMEGMCFTKKEDLQFALQGWSIINNVEYVIVASNRQKFTVVCAQSGRSDIPCLWRLHAGVSKRLGGIWKISSMKNQHTCATPILTTGHRQCNSQFISYFILPSIRRHMDLKPREIIGQIEAKFNIKVSYMKAWDARRKAVKIVFGSWEESYRTINLFMDAVVFSMPETVYKIQTSENHRFERLFFSFRPSIKGWSYCRPILCLDGTFLLGKYRGTLLTAVGIDANNGLYPLAFAIVESECVDSWVWFLSQLHILLPIVSTRPDLCIISDRHAGLVRGCREIFPHAAHRHCLRHLRENFKKAVRRMGVGDVEFLCQKMYMAGNTDDPMIFDRCMKDMINVKADIHQWLVERDVTSWALTYDGGFRYGVMTTNASESFNGVLKRARGLPIQALITAIYYNVVSLHLRRNEMLEGSEFDASSLFAPRVQATLRKIEQEARRLPQPIRINMRFMAAAQDRGRGRRRRPSSVEASTQPSVHTIQPSISSLAGSHRAAHPEQGTILEAASHLLMVHEWPINCPRFMEALVFVGLDSVSQMRYRRMDHHLLTALVERWSPQTNTFHLPVGEMSITLQDVSMILGIQIDGPSFVGHPVVGSGRRWMSWPDCCDDLLGQHPDPDVLYHDPFNPRITAKFRMGQAHAQTCVPLRTYSLGGAVLAHLYRELSEATRPKRANIAGCIHLLQIWSWEHLHVGRPQLHVPFPIQLDGLSVGIRWNEERLREVPVGNVMTYRDELDGLLESQVIWEPYTAEIRAQVPEICTSGQDTWLSRVPLISWKRVEWHLPDRVLRQFGYCPSTDIMPMDPSFVRVDGRGKSDTDWALYHQASIALWESRRAYIVTGEIPGLDYDYKVKQYLAWFHSWATLYMLKPPVDPPSTYYPRSPAERHMRDFFVSMERRLQPHFGGTEGTPLQMDVNIVGDMCQRLRQQIYIDDAHYFDEADAQVFSPAIPTTDPYDAGPSSYPDLGPSQSHFAAEFDVASTPQFVPSSLGEPPVTQQDVSDQDQRHLRTRPLRAPQHFTPGTDAIPHRHKRRH</sequence>
<feature type="compositionally biased region" description="Polar residues" evidence="1">
    <location>
        <begin position="729"/>
        <end position="739"/>
    </location>
</feature>
<feature type="region of interest" description="Disordered" evidence="1">
    <location>
        <begin position="1203"/>
        <end position="1225"/>
    </location>
</feature>
<evidence type="ECO:0008006" key="6">
    <source>
        <dbReference type="Google" id="ProtNLM"/>
    </source>
</evidence>
<feature type="domain" description="Aminotransferase-like plant mobile" evidence="2">
    <location>
        <begin position="800"/>
        <end position="875"/>
    </location>
</feature>
<dbReference type="EMBL" id="JAGYWB010000015">
    <property type="protein sequence ID" value="KAI0498138.1"/>
    <property type="molecule type" value="Genomic_DNA"/>
</dbReference>
<protein>
    <recommendedName>
        <fullName evidence="6">Serine/threonine-protein phosphatase 7 long form-like</fullName>
    </recommendedName>
</protein>
<dbReference type="InterPro" id="IPR019557">
    <property type="entry name" value="AminoTfrase-like_pln_mobile"/>
</dbReference>
<dbReference type="InterPro" id="IPR018289">
    <property type="entry name" value="MULE_transposase_dom"/>
</dbReference>
<dbReference type="Proteomes" id="UP000829196">
    <property type="component" value="Unassembled WGS sequence"/>
</dbReference>
<evidence type="ECO:0000259" key="3">
    <source>
        <dbReference type="Pfam" id="PF10551"/>
    </source>
</evidence>
<feature type="region of interest" description="Disordered" evidence="1">
    <location>
        <begin position="153"/>
        <end position="189"/>
    </location>
</feature>
<evidence type="ECO:0000313" key="4">
    <source>
        <dbReference type="EMBL" id="KAI0498138.1"/>
    </source>
</evidence>
<feature type="region of interest" description="Disordered" evidence="1">
    <location>
        <begin position="716"/>
        <end position="739"/>
    </location>
</feature>
<reference evidence="4" key="1">
    <citation type="journal article" date="2022" name="Front. Genet.">
        <title>Chromosome-Scale Assembly of the Dendrobium nobile Genome Provides Insights Into the Molecular Mechanism of the Biosynthesis of the Medicinal Active Ingredient of Dendrobium.</title>
        <authorList>
            <person name="Xu Q."/>
            <person name="Niu S.-C."/>
            <person name="Li K.-L."/>
            <person name="Zheng P.-J."/>
            <person name="Zhang X.-J."/>
            <person name="Jia Y."/>
            <person name="Liu Y."/>
            <person name="Niu Y.-X."/>
            <person name="Yu L.-H."/>
            <person name="Chen D.-F."/>
            <person name="Zhang G.-Q."/>
        </authorList>
    </citation>
    <scope>NUCLEOTIDE SEQUENCE</scope>
    <source>
        <tissue evidence="4">Leaf</tissue>
    </source>
</reference>
<feature type="domain" description="Aminotransferase-like plant mobile" evidence="2">
    <location>
        <begin position="906"/>
        <end position="1116"/>
    </location>
</feature>